<dbReference type="RefSeq" id="WP_344115597.1">
    <property type="nucleotide sequence ID" value="NZ_BAAANE010000010.1"/>
</dbReference>
<accession>A0ABN2FSF1</accession>
<gene>
    <name evidence="1" type="ORF">GCM10009744_57710</name>
</gene>
<proteinExistence type="predicted"/>
<dbReference type="Proteomes" id="UP001501319">
    <property type="component" value="Unassembled WGS sequence"/>
</dbReference>
<name>A0ABN2FSF1_9ACTN</name>
<keyword evidence="2" id="KW-1185">Reference proteome</keyword>
<sequence length="44" mass="4645">MVTGGLDVLLSNLASAGLVVRERVGREVRIQRTPRGDALVGLLS</sequence>
<dbReference type="EMBL" id="BAAANE010000010">
    <property type="protein sequence ID" value="GAA1657202.1"/>
    <property type="molecule type" value="Genomic_DNA"/>
</dbReference>
<protein>
    <submittedName>
        <fullName evidence="1">Uncharacterized protein</fullName>
    </submittedName>
</protein>
<organism evidence="1 2">
    <name type="scientific">Kribbella alba</name>
    <dbReference type="NCBI Taxonomy" id="190197"/>
    <lineage>
        <taxon>Bacteria</taxon>
        <taxon>Bacillati</taxon>
        <taxon>Actinomycetota</taxon>
        <taxon>Actinomycetes</taxon>
        <taxon>Propionibacteriales</taxon>
        <taxon>Kribbellaceae</taxon>
        <taxon>Kribbella</taxon>
    </lineage>
</organism>
<evidence type="ECO:0000313" key="1">
    <source>
        <dbReference type="EMBL" id="GAA1657202.1"/>
    </source>
</evidence>
<comment type="caution">
    <text evidence="1">The sequence shown here is derived from an EMBL/GenBank/DDBJ whole genome shotgun (WGS) entry which is preliminary data.</text>
</comment>
<reference evidence="1 2" key="1">
    <citation type="journal article" date="2019" name="Int. J. Syst. Evol. Microbiol.">
        <title>The Global Catalogue of Microorganisms (GCM) 10K type strain sequencing project: providing services to taxonomists for standard genome sequencing and annotation.</title>
        <authorList>
            <consortium name="The Broad Institute Genomics Platform"/>
            <consortium name="The Broad Institute Genome Sequencing Center for Infectious Disease"/>
            <person name="Wu L."/>
            <person name="Ma J."/>
        </authorList>
    </citation>
    <scope>NUCLEOTIDE SEQUENCE [LARGE SCALE GENOMIC DNA]</scope>
    <source>
        <strain evidence="1 2">JCM 14306</strain>
    </source>
</reference>
<evidence type="ECO:0000313" key="2">
    <source>
        <dbReference type="Proteomes" id="UP001501319"/>
    </source>
</evidence>